<dbReference type="AlphaFoldDB" id="A0A2K8SHF2"/>
<dbReference type="Proteomes" id="UP000232003">
    <property type="component" value="Chromosome"/>
</dbReference>
<evidence type="ECO:0000313" key="8">
    <source>
        <dbReference type="EMBL" id="AUB34703.1"/>
    </source>
</evidence>
<dbReference type="InterPro" id="IPR058982">
    <property type="entry name" value="Beta-barrel_AprE"/>
</dbReference>
<keyword evidence="4" id="KW-1133">Transmembrane helix</keyword>
<name>A0A2K8SHF2_9NOSO</name>
<dbReference type="EMBL" id="CP024785">
    <property type="protein sequence ID" value="AUB34703.1"/>
    <property type="molecule type" value="Genomic_DNA"/>
</dbReference>
<dbReference type="Pfam" id="PF26002">
    <property type="entry name" value="Beta-barrel_AprE"/>
    <property type="match status" value="1"/>
</dbReference>
<accession>A0A2K8SHF2</accession>
<keyword evidence="5" id="KW-0472">Membrane</keyword>
<feature type="coiled-coil region" evidence="6">
    <location>
        <begin position="112"/>
        <end position="280"/>
    </location>
</feature>
<evidence type="ECO:0000256" key="5">
    <source>
        <dbReference type="ARBA" id="ARBA00023136"/>
    </source>
</evidence>
<evidence type="ECO:0000313" key="9">
    <source>
        <dbReference type="Proteomes" id="UP000232003"/>
    </source>
</evidence>
<comment type="similarity">
    <text evidence="2">Belongs to the membrane fusion protein (MFP) (TC 8.A.1) family.</text>
</comment>
<keyword evidence="6" id="KW-0175">Coiled coil</keyword>
<dbReference type="OrthoDB" id="424142at2"/>
<organism evidence="8 9">
    <name type="scientific">Nostoc flagelliforme CCNUN1</name>
    <dbReference type="NCBI Taxonomy" id="2038116"/>
    <lineage>
        <taxon>Bacteria</taxon>
        <taxon>Bacillati</taxon>
        <taxon>Cyanobacteriota</taxon>
        <taxon>Cyanophyceae</taxon>
        <taxon>Nostocales</taxon>
        <taxon>Nostocaceae</taxon>
        <taxon>Nostoc</taxon>
    </lineage>
</organism>
<dbReference type="Gene3D" id="2.40.50.100">
    <property type="match status" value="1"/>
</dbReference>
<dbReference type="PRINTS" id="PR01490">
    <property type="entry name" value="RTXTOXIND"/>
</dbReference>
<reference evidence="8 9" key="1">
    <citation type="submission" date="2017-11" db="EMBL/GenBank/DDBJ databases">
        <title>Complete genome of a free-living desiccation-tolerant cyanobacterium and its photosynthetic adaptation to extreme terrestrial habitat.</title>
        <authorList>
            <person name="Shang J."/>
        </authorList>
    </citation>
    <scope>NUCLEOTIDE SEQUENCE [LARGE SCALE GENOMIC DNA]</scope>
    <source>
        <strain evidence="8 9">CCNUN1</strain>
    </source>
</reference>
<dbReference type="KEGG" id="nfl:COO91_00532"/>
<evidence type="ECO:0000256" key="6">
    <source>
        <dbReference type="SAM" id="Coils"/>
    </source>
</evidence>
<comment type="subcellular location">
    <subcellularLocation>
        <location evidence="1">Membrane</location>
        <topology evidence="1">Single-pass membrane protein</topology>
    </subcellularLocation>
</comment>
<evidence type="ECO:0000256" key="1">
    <source>
        <dbReference type="ARBA" id="ARBA00004167"/>
    </source>
</evidence>
<dbReference type="RefSeq" id="WP_100897229.1">
    <property type="nucleotide sequence ID" value="NZ_CAWNNC010000001.1"/>
</dbReference>
<dbReference type="PANTHER" id="PTHR30386">
    <property type="entry name" value="MEMBRANE FUSION SUBUNIT OF EMRAB-TOLC MULTIDRUG EFFLUX PUMP"/>
    <property type="match status" value="1"/>
</dbReference>
<evidence type="ECO:0000256" key="4">
    <source>
        <dbReference type="ARBA" id="ARBA00022989"/>
    </source>
</evidence>
<keyword evidence="3" id="KW-0812">Transmembrane</keyword>
<dbReference type="Gene3D" id="2.40.30.170">
    <property type="match status" value="1"/>
</dbReference>
<gene>
    <name evidence="8" type="ORF">COO91_00532</name>
</gene>
<evidence type="ECO:0000256" key="3">
    <source>
        <dbReference type="ARBA" id="ARBA00022692"/>
    </source>
</evidence>
<protein>
    <submittedName>
        <fullName evidence="8">Multidrug efflux pump subunit AcrA</fullName>
    </submittedName>
</protein>
<keyword evidence="9" id="KW-1185">Reference proteome</keyword>
<dbReference type="PANTHER" id="PTHR30386:SF26">
    <property type="entry name" value="TRANSPORT PROTEIN COMB"/>
    <property type="match status" value="1"/>
</dbReference>
<sequence>MLIDPQPDFLRLVQNDEYLPSVSIWTRLGGIFLIGSVGAAFSLASVFQYNVIVKADATVRPTGEIRLVQAAAEGTVTSIKVKENQVVKKGDTIALIDNSQLQTKKSQLLGTIEQNQLQRAQIDAQLKALENQMAAESNAMRQAITSAKADLSRNKRDYQDKQITSLAQVQEIEAGVELAREELKRYQQLGNTGAIAALQIKEKEQAFKAATARLDNAKAGLNPSDANVAIAQERISQELTKGESTIAQLNKEKEELIRRQVEVQNQISSAQQELKQVFKELQKSVIRTSEGGTILKLELRNAGQVVRVGDAIAQIAPNNAPFVIKARVPSSEISKVQVCKVAQVAKCSEGEVQMRLSAYPYPDYGILKGAVRGISADAITSQGNGNIPIAPYYEVTIEPEKLYLKKADKSYPIQAGMEVTAEIISKKETLLTFILRKARLLTDV</sequence>
<feature type="domain" description="AprE-like beta-barrel" evidence="7">
    <location>
        <begin position="323"/>
        <end position="424"/>
    </location>
</feature>
<evidence type="ECO:0000256" key="2">
    <source>
        <dbReference type="ARBA" id="ARBA00009477"/>
    </source>
</evidence>
<dbReference type="GO" id="GO:0016020">
    <property type="term" value="C:membrane"/>
    <property type="evidence" value="ECO:0007669"/>
    <property type="project" value="UniProtKB-SubCell"/>
</dbReference>
<proteinExistence type="inferred from homology"/>
<dbReference type="InterPro" id="IPR050739">
    <property type="entry name" value="MFP"/>
</dbReference>
<dbReference type="Gene3D" id="1.10.287.470">
    <property type="entry name" value="Helix hairpin bin"/>
    <property type="match status" value="1"/>
</dbReference>
<evidence type="ECO:0000259" key="7">
    <source>
        <dbReference type="Pfam" id="PF26002"/>
    </source>
</evidence>